<dbReference type="SUPFAM" id="SSF50729">
    <property type="entry name" value="PH domain-like"/>
    <property type="match status" value="1"/>
</dbReference>
<organism evidence="5 6">
    <name type="scientific">Trichinella nelsoni</name>
    <dbReference type="NCBI Taxonomy" id="6336"/>
    <lineage>
        <taxon>Eukaryota</taxon>
        <taxon>Metazoa</taxon>
        <taxon>Ecdysozoa</taxon>
        <taxon>Nematoda</taxon>
        <taxon>Enoplea</taxon>
        <taxon>Dorylaimia</taxon>
        <taxon>Trichinellida</taxon>
        <taxon>Trichinellidae</taxon>
        <taxon>Trichinella</taxon>
    </lineage>
</organism>
<dbReference type="GO" id="GO:0007165">
    <property type="term" value="P:signal transduction"/>
    <property type="evidence" value="ECO:0007669"/>
    <property type="project" value="InterPro"/>
</dbReference>
<name>A0A0V0SB15_9BILA</name>
<keyword evidence="6" id="KW-1185">Reference proteome</keyword>
<dbReference type="Gene3D" id="2.30.29.30">
    <property type="entry name" value="Pleckstrin-homology domain (PH domain)/Phosphotyrosine-binding domain (PTB)"/>
    <property type="match status" value="1"/>
</dbReference>
<evidence type="ECO:0000256" key="1">
    <source>
        <dbReference type="ARBA" id="ARBA00022468"/>
    </source>
</evidence>
<feature type="region of interest" description="Disordered" evidence="2">
    <location>
        <begin position="405"/>
        <end position="436"/>
    </location>
</feature>
<dbReference type="EMBL" id="JYDL01000021">
    <property type="protein sequence ID" value="KRX23892.1"/>
    <property type="molecule type" value="Genomic_DNA"/>
</dbReference>
<feature type="domain" description="Rho-GAP" evidence="4">
    <location>
        <begin position="934"/>
        <end position="1126"/>
    </location>
</feature>
<dbReference type="STRING" id="6336.A0A0V0SB15"/>
<dbReference type="Gene3D" id="1.10.555.10">
    <property type="entry name" value="Rho GTPase activation protein"/>
    <property type="match status" value="1"/>
</dbReference>
<dbReference type="SUPFAM" id="SSF48350">
    <property type="entry name" value="GTPase activation domain, GAP"/>
    <property type="match status" value="1"/>
</dbReference>
<dbReference type="OrthoDB" id="9994905at2759"/>
<dbReference type="SMART" id="SM00324">
    <property type="entry name" value="RhoGAP"/>
    <property type="match status" value="1"/>
</dbReference>
<keyword evidence="1" id="KW-0343">GTPase activation</keyword>
<dbReference type="FunFam" id="1.10.555.10:FF:000058">
    <property type="entry name" value="GTPase-activating protein pac-1"/>
    <property type="match status" value="1"/>
</dbReference>
<feature type="region of interest" description="Disordered" evidence="2">
    <location>
        <begin position="60"/>
        <end position="85"/>
    </location>
</feature>
<dbReference type="InterPro" id="IPR011993">
    <property type="entry name" value="PH-like_dom_sf"/>
</dbReference>
<feature type="non-terminal residue" evidence="5">
    <location>
        <position position="1"/>
    </location>
</feature>
<evidence type="ECO:0000259" key="4">
    <source>
        <dbReference type="PROSITE" id="PS50238"/>
    </source>
</evidence>
<protein>
    <submittedName>
        <fullName evidence="5">GTPase-activating protein pac-1</fullName>
    </submittedName>
</protein>
<dbReference type="Pfam" id="PF00169">
    <property type="entry name" value="PH"/>
    <property type="match status" value="1"/>
</dbReference>
<dbReference type="InterPro" id="IPR008936">
    <property type="entry name" value="Rho_GTPase_activation_prot"/>
</dbReference>
<reference evidence="5 6" key="1">
    <citation type="submission" date="2015-01" db="EMBL/GenBank/DDBJ databases">
        <title>Evolution of Trichinella species and genotypes.</title>
        <authorList>
            <person name="Korhonen P.K."/>
            <person name="Edoardo P."/>
            <person name="Giuseppe L.R."/>
            <person name="Gasser R.B."/>
        </authorList>
    </citation>
    <scope>NUCLEOTIDE SEQUENCE [LARGE SCALE GENOMIC DNA]</scope>
    <source>
        <strain evidence="5">ISS37</strain>
    </source>
</reference>
<dbReference type="GO" id="GO:0005096">
    <property type="term" value="F:GTPase activator activity"/>
    <property type="evidence" value="ECO:0007669"/>
    <property type="project" value="UniProtKB-KW"/>
</dbReference>
<proteinExistence type="predicted"/>
<evidence type="ECO:0000259" key="3">
    <source>
        <dbReference type="PROSITE" id="PS50003"/>
    </source>
</evidence>
<evidence type="ECO:0000313" key="6">
    <source>
        <dbReference type="Proteomes" id="UP000054630"/>
    </source>
</evidence>
<feature type="domain" description="PH" evidence="3">
    <location>
        <begin position="570"/>
        <end position="692"/>
    </location>
</feature>
<evidence type="ECO:0000313" key="5">
    <source>
        <dbReference type="EMBL" id="KRX23892.1"/>
    </source>
</evidence>
<feature type="compositionally biased region" description="Polar residues" evidence="2">
    <location>
        <begin position="1680"/>
        <end position="1689"/>
    </location>
</feature>
<evidence type="ECO:0000256" key="2">
    <source>
        <dbReference type="SAM" id="MobiDB-lite"/>
    </source>
</evidence>
<feature type="compositionally biased region" description="Acidic residues" evidence="2">
    <location>
        <begin position="74"/>
        <end position="84"/>
    </location>
</feature>
<gene>
    <name evidence="5" type="primary">pac-1</name>
    <name evidence="5" type="ORF">T07_6670</name>
</gene>
<dbReference type="Proteomes" id="UP000054630">
    <property type="component" value="Unassembled WGS sequence"/>
</dbReference>
<dbReference type="SMART" id="SM00233">
    <property type="entry name" value="PH"/>
    <property type="match status" value="1"/>
</dbReference>
<dbReference type="PANTHER" id="PTHR23175">
    <property type="entry name" value="PDZ DOMAIN-CONTAINING PROTEIN"/>
    <property type="match status" value="1"/>
</dbReference>
<dbReference type="InterPro" id="IPR000198">
    <property type="entry name" value="RhoGAP_dom"/>
</dbReference>
<feature type="region of interest" description="Disordered" evidence="2">
    <location>
        <begin position="1675"/>
        <end position="1700"/>
    </location>
</feature>
<comment type="caution">
    <text evidence="5">The sequence shown here is derived from an EMBL/GenBank/DDBJ whole genome shotgun (WGS) entry which is preliminary data.</text>
</comment>
<dbReference type="PANTHER" id="PTHR23175:SF23">
    <property type="entry name" value="PDZ DOMAIN-CONTAINING PROTEIN"/>
    <property type="match status" value="1"/>
</dbReference>
<feature type="compositionally biased region" description="Polar residues" evidence="2">
    <location>
        <begin position="424"/>
        <end position="436"/>
    </location>
</feature>
<dbReference type="PROSITE" id="PS50003">
    <property type="entry name" value="PH_DOMAIN"/>
    <property type="match status" value="1"/>
</dbReference>
<accession>A0A0V0SB15</accession>
<dbReference type="PROSITE" id="PS50238">
    <property type="entry name" value="RHOGAP"/>
    <property type="match status" value="1"/>
</dbReference>
<dbReference type="InterPro" id="IPR001849">
    <property type="entry name" value="PH_domain"/>
</dbReference>
<sequence>LVCMMTENLNSCTLSNEEEQLLNVEKKEKWENSSMGYCEEEHDNNDKAVGRLDLASWKRTNDDSVGDAGKKQEEEEEEVEEDAADAAAAVDVTKDDDSLNGSLKLATWKRDLASRSNGGLVSSRTVPWCLRRGSVKTGVVSQIVEALRENRKLDENCCCSSSSSSSAQLGCCYATTSAKDSKYYYYANRRFNNSTPASTVAASDSCLVRTLISLYERGTVDRVGPLKLYHAQMYKRELNRITSHNLGQVLRKAKRFDQLLSGPRRHSLDSNQFFDSLVDNNYQNPATTTTTTTDVKGLIIDNQGQIRCRAMSTFLDESFPTNRPDVLTCRLRRQQSFIRAVTGNKLLTSVVSQVVCHGGEHGTLNDLCNRSNCIDPIDMLACFTGLYWPDDRWLDNIDTINEYTDQSSSSVNGDYPADGKSKKQSTNRSMPNGNILSSQAIQNGRRHSTLKLMDALGKVEVMEKSLLANGNAAIPCSSQTTVPCSARIPVPPGKDQILSPPFVRYRQQGNREKRITRFINFYNSCQDQVDNFTSEACSPSPSCSSSFSDSSCAKPTTLSPCSDSTSRSDTVYREGILYHKQVAVENGRRAHDRSWQLYWAFLIDHRMYLCPEKPMLAVPPTALSFDKVANFVREKAALLIDVRSCIADIAYSHLKRKNVFRCITVNQSEHLFQAMDEKDMIGWIAALQSCAVIEETSSRKVFSIRLCAVFHLGDVRFCSRHANACFTVNRGVVGMYASSRVKKNFFSVLADDDDILHKQHVDFSMRADDWLSVADSFDAFILTTTNTISSSNSSTTTAETVSPSSLALIIKHYERQSHSLSPSVKLKKPTTLHRVVTAAKERNTAAATNASLMDDASHDQQTATDLNRDEASAVVASSSSSSSFGQLAHSKLEKGEATLKKVKKWCKTRKAAAGPAAVVSSQVNNPKVNAVFGINLEECVTTGETDFVPLIVQLCVKVVEAYGLDTVGVYRIPGNTAAVNTLSANLDQGFEFVEFDDIRWRDVNVVSSLLKAFFRKLPDPLLTSALYRDFIEANRIESLESRLKVFRELIFKLPKHNFETLKFLLQHLKRVVAHSSVNKMEVKNLALMFGPSLVRPSGENMVTMVTHMSDQCKIVELLLSHSDWIFGPDWSASLDNQSELTKSLDHSSSNVGELLNLIHHSEKDLDKVKENLARNLQNVKMVKSGCLAPSSTAQAIQQPQQCFTTADYDERNIDEEVARAERLHSLSVECCTPSLLNSRRLSAGVGDPLTISARSSTTNELIQAAEDYRKSREEQIYTARRIFIAGTSAVDSVHNSPPVDSVAKIDGLARHCRHLNVNPNSLDVLSPETREKIKQFQRGHPLWSSSSARSGNSILASLSTTGPQFSSNNDNRNEVNLRQHNDELIPYSESDVRKKNIDDMLMSRSCQARLAYSTNSPKINTPGATVIATTDRAFSNSNSNNNNNNNNSTTYQHGASTLAKESYPATSFICASSISSSGIHDQSRLVGSNLSKPISSPAADSSSSSSAFLRRHVIMRRPAQLESVATNREQNKNVKNLPISPSTAIINNTTTTPSSSSCSSRSTILRNYGQSSFDSAMPAKFSHLLKLNNRKSSSPQAGGGKRRDARRHTLGNVDCGGIVGVKLSSTPSTITAPTRWSIEAVTGAQGGVGAGMIASVESKARQDDDHALKQRCLKRRSVRRSNPNLSSPPLNFDPALQVHS</sequence>
<feature type="region of interest" description="Disordered" evidence="2">
    <location>
        <begin position="1586"/>
        <end position="1611"/>
    </location>
</feature>
<dbReference type="CDD" id="cd01253">
    <property type="entry name" value="PH_ARHGAP21-like"/>
    <property type="match status" value="1"/>
</dbReference>
<dbReference type="Pfam" id="PF00620">
    <property type="entry name" value="RhoGAP"/>
    <property type="match status" value="1"/>
</dbReference>